<dbReference type="AlphaFoldDB" id="A0AAV2GX30"/>
<keyword evidence="3" id="KW-1185">Reference proteome</keyword>
<dbReference type="InterPro" id="IPR016186">
    <property type="entry name" value="C-type_lectin-like/link_sf"/>
</dbReference>
<dbReference type="CDD" id="cd00037">
    <property type="entry name" value="CLECT"/>
    <property type="match status" value="1"/>
</dbReference>
<sequence length="201" mass="22721">MDMTKLSNGWKVLSLLSCVSTCLRNYSSCLSVKFNKSSNHCTPGSWVFQTNTRQDEDLHLLYSPEALCGNTADTVMKEFNGVHTCLFTSRTQFTYESSSSQCQVKGAKLYTIKVPEKLKILEKTFTTNYDSYWVGLINFGQGVLRWVDGGPMLTTTDLESLFRQGDLLVYSTHTRCDVYITGLSKLGFAECNQLMKFLCEK</sequence>
<protein>
    <recommendedName>
        <fullName evidence="1">C-type lectin domain-containing protein</fullName>
    </recommendedName>
</protein>
<dbReference type="SUPFAM" id="SSF56436">
    <property type="entry name" value="C-type lectin-like"/>
    <property type="match status" value="1"/>
</dbReference>
<organism evidence="2 3">
    <name type="scientific">Lymnaea stagnalis</name>
    <name type="common">Great pond snail</name>
    <name type="synonym">Helix stagnalis</name>
    <dbReference type="NCBI Taxonomy" id="6523"/>
    <lineage>
        <taxon>Eukaryota</taxon>
        <taxon>Metazoa</taxon>
        <taxon>Spiralia</taxon>
        <taxon>Lophotrochozoa</taxon>
        <taxon>Mollusca</taxon>
        <taxon>Gastropoda</taxon>
        <taxon>Heterobranchia</taxon>
        <taxon>Euthyneura</taxon>
        <taxon>Panpulmonata</taxon>
        <taxon>Hygrophila</taxon>
        <taxon>Lymnaeoidea</taxon>
        <taxon>Lymnaeidae</taxon>
        <taxon>Lymnaea</taxon>
    </lineage>
</organism>
<proteinExistence type="predicted"/>
<feature type="domain" description="C-type lectin" evidence="1">
    <location>
        <begin position="85"/>
        <end position="200"/>
    </location>
</feature>
<evidence type="ECO:0000313" key="2">
    <source>
        <dbReference type="EMBL" id="CAL1526005.1"/>
    </source>
</evidence>
<name>A0AAV2GX30_LYMST</name>
<dbReference type="Gene3D" id="3.10.100.10">
    <property type="entry name" value="Mannose-Binding Protein A, subunit A"/>
    <property type="match status" value="1"/>
</dbReference>
<evidence type="ECO:0000313" key="3">
    <source>
        <dbReference type="Proteomes" id="UP001497497"/>
    </source>
</evidence>
<dbReference type="InterPro" id="IPR001304">
    <property type="entry name" value="C-type_lectin-like"/>
</dbReference>
<dbReference type="InterPro" id="IPR016187">
    <property type="entry name" value="CTDL_fold"/>
</dbReference>
<gene>
    <name evidence="2" type="ORF">GSLYS_00000182001</name>
</gene>
<comment type="caution">
    <text evidence="2">The sequence shown here is derived from an EMBL/GenBank/DDBJ whole genome shotgun (WGS) entry which is preliminary data.</text>
</comment>
<dbReference type="SMART" id="SM00034">
    <property type="entry name" value="CLECT"/>
    <property type="match status" value="1"/>
</dbReference>
<reference evidence="2 3" key="1">
    <citation type="submission" date="2024-04" db="EMBL/GenBank/DDBJ databases">
        <authorList>
            <consortium name="Genoscope - CEA"/>
            <person name="William W."/>
        </authorList>
    </citation>
    <scope>NUCLEOTIDE SEQUENCE [LARGE SCALE GENOMIC DNA]</scope>
</reference>
<dbReference type="Pfam" id="PF00059">
    <property type="entry name" value="Lectin_C"/>
    <property type="match status" value="1"/>
</dbReference>
<dbReference type="PROSITE" id="PS50041">
    <property type="entry name" value="C_TYPE_LECTIN_2"/>
    <property type="match status" value="1"/>
</dbReference>
<dbReference type="EMBL" id="CAXITT010000001">
    <property type="protein sequence ID" value="CAL1526005.1"/>
    <property type="molecule type" value="Genomic_DNA"/>
</dbReference>
<dbReference type="Proteomes" id="UP001497497">
    <property type="component" value="Unassembled WGS sequence"/>
</dbReference>
<evidence type="ECO:0000259" key="1">
    <source>
        <dbReference type="PROSITE" id="PS50041"/>
    </source>
</evidence>
<accession>A0AAV2GX30</accession>